<feature type="compositionally biased region" description="Acidic residues" evidence="4">
    <location>
        <begin position="533"/>
        <end position="542"/>
    </location>
</feature>
<accession>A0A6A6CNH4</accession>
<proteinExistence type="inferred from homology"/>
<name>A0A6A6CNH4_ZASCE</name>
<protein>
    <recommendedName>
        <fullName evidence="3">Carboxylic ester hydrolase</fullName>
        <ecNumber evidence="3">3.1.1.-</ecNumber>
    </recommendedName>
</protein>
<feature type="domain" description="Carboxylesterase type B" evidence="5">
    <location>
        <begin position="22"/>
        <end position="478"/>
    </location>
</feature>
<evidence type="ECO:0000256" key="3">
    <source>
        <dbReference type="RuleBase" id="RU361235"/>
    </source>
</evidence>
<evidence type="ECO:0000256" key="4">
    <source>
        <dbReference type="SAM" id="MobiDB-lite"/>
    </source>
</evidence>
<evidence type="ECO:0000256" key="2">
    <source>
        <dbReference type="ARBA" id="ARBA00022801"/>
    </source>
</evidence>
<dbReference type="PROSITE" id="PS00122">
    <property type="entry name" value="CARBOXYLESTERASE_B_1"/>
    <property type="match status" value="1"/>
</dbReference>
<evidence type="ECO:0000259" key="5">
    <source>
        <dbReference type="Pfam" id="PF00135"/>
    </source>
</evidence>
<comment type="similarity">
    <text evidence="1 3">Belongs to the type-B carboxylesterase/lipase family.</text>
</comment>
<dbReference type="EC" id="3.1.1.-" evidence="3"/>
<dbReference type="AlphaFoldDB" id="A0A6A6CNH4"/>
<dbReference type="Proteomes" id="UP000799537">
    <property type="component" value="Unassembled WGS sequence"/>
</dbReference>
<dbReference type="RefSeq" id="XP_033667905.1">
    <property type="nucleotide sequence ID" value="XM_033806340.1"/>
</dbReference>
<dbReference type="GO" id="GO:0016787">
    <property type="term" value="F:hydrolase activity"/>
    <property type="evidence" value="ECO:0007669"/>
    <property type="project" value="UniProtKB-KW"/>
</dbReference>
<dbReference type="OrthoDB" id="408631at2759"/>
<dbReference type="Gene3D" id="3.40.50.1820">
    <property type="entry name" value="alpha/beta hydrolase"/>
    <property type="match status" value="1"/>
</dbReference>
<keyword evidence="7" id="KW-1185">Reference proteome</keyword>
<dbReference type="InterPro" id="IPR050309">
    <property type="entry name" value="Type-B_Carboxylest/Lipase"/>
</dbReference>
<keyword evidence="2 3" id="KW-0378">Hydrolase</keyword>
<gene>
    <name evidence="6" type="ORF">M409DRAFT_22455</name>
</gene>
<sequence>MAQIHPMSPSEQFSRHSVVPPPRVFTESGWIEGYKVGKVNCFLGIPYARPPVKDFRWRKPSPMYEWREILHCKDFRPRCPSLSAPFYETRERYACEDCLYMNIWAAPGKGNPVIVFIHAGSFICGSGSDKACDGGRMAYLGATVVTFNYRVGAFGFVAHPELGANFGLLDQQAALAWVRRNIHRFGGDENNVTLCGASSGAVSARWLMSTPAASWNFDRVILQSGGFDPTLSTYPCLSYDQATRLTGSLFDKLGTHDTEELRLIPMKTVKEASSLLFSEHCRNSILQIPQTFVWAPVIDGATFFDISLEHCPLHVPLMLGCNTYDAQYSIMPGQGPPKDMLARWAERYCGASSQRVIDCLEKYEGDDSDRAERFATALYFLEPCFATAFRYHDGGRRRVYLYQFNAGRSKFDGTRENAWHTVEIPFVFGNLPRFKDTYLFGDQDGRASEQMLQAWMAFARSGEPRCELVRRWAPFPNSTALFGNRVDKADLKVITELLNIMLKERGDQLFGRLEFSDLGMYEPSDDEHSSQDGEPDEMEGVE</sequence>
<dbReference type="SUPFAM" id="SSF53474">
    <property type="entry name" value="alpha/beta-Hydrolases"/>
    <property type="match status" value="1"/>
</dbReference>
<evidence type="ECO:0000313" key="6">
    <source>
        <dbReference type="EMBL" id="KAF2167016.1"/>
    </source>
</evidence>
<evidence type="ECO:0000313" key="7">
    <source>
        <dbReference type="Proteomes" id="UP000799537"/>
    </source>
</evidence>
<evidence type="ECO:0000256" key="1">
    <source>
        <dbReference type="ARBA" id="ARBA00005964"/>
    </source>
</evidence>
<feature type="region of interest" description="Disordered" evidence="4">
    <location>
        <begin position="521"/>
        <end position="542"/>
    </location>
</feature>
<dbReference type="GeneID" id="54559612"/>
<dbReference type="PANTHER" id="PTHR11559">
    <property type="entry name" value="CARBOXYLESTERASE"/>
    <property type="match status" value="1"/>
</dbReference>
<dbReference type="Pfam" id="PF00135">
    <property type="entry name" value="COesterase"/>
    <property type="match status" value="1"/>
</dbReference>
<reference evidence="6" key="1">
    <citation type="journal article" date="2020" name="Stud. Mycol.">
        <title>101 Dothideomycetes genomes: a test case for predicting lifestyles and emergence of pathogens.</title>
        <authorList>
            <person name="Haridas S."/>
            <person name="Albert R."/>
            <person name="Binder M."/>
            <person name="Bloem J."/>
            <person name="Labutti K."/>
            <person name="Salamov A."/>
            <person name="Andreopoulos B."/>
            <person name="Baker S."/>
            <person name="Barry K."/>
            <person name="Bills G."/>
            <person name="Bluhm B."/>
            <person name="Cannon C."/>
            <person name="Castanera R."/>
            <person name="Culley D."/>
            <person name="Daum C."/>
            <person name="Ezra D."/>
            <person name="Gonzalez J."/>
            <person name="Henrissat B."/>
            <person name="Kuo A."/>
            <person name="Liang C."/>
            <person name="Lipzen A."/>
            <person name="Lutzoni F."/>
            <person name="Magnuson J."/>
            <person name="Mondo S."/>
            <person name="Nolan M."/>
            <person name="Ohm R."/>
            <person name="Pangilinan J."/>
            <person name="Park H.-J."/>
            <person name="Ramirez L."/>
            <person name="Alfaro M."/>
            <person name="Sun H."/>
            <person name="Tritt A."/>
            <person name="Yoshinaga Y."/>
            <person name="Zwiers L.-H."/>
            <person name="Turgeon B."/>
            <person name="Goodwin S."/>
            <person name="Spatafora J."/>
            <person name="Crous P."/>
            <person name="Grigoriev I."/>
        </authorList>
    </citation>
    <scope>NUCLEOTIDE SEQUENCE</scope>
    <source>
        <strain evidence="6">ATCC 36951</strain>
    </source>
</reference>
<dbReference type="InterPro" id="IPR029058">
    <property type="entry name" value="AB_hydrolase_fold"/>
</dbReference>
<dbReference type="InterPro" id="IPR019826">
    <property type="entry name" value="Carboxylesterase_B_AS"/>
</dbReference>
<dbReference type="InterPro" id="IPR002018">
    <property type="entry name" value="CarbesteraseB"/>
</dbReference>
<dbReference type="EMBL" id="ML993594">
    <property type="protein sequence ID" value="KAF2167016.1"/>
    <property type="molecule type" value="Genomic_DNA"/>
</dbReference>
<organism evidence="6 7">
    <name type="scientific">Zasmidium cellare ATCC 36951</name>
    <dbReference type="NCBI Taxonomy" id="1080233"/>
    <lineage>
        <taxon>Eukaryota</taxon>
        <taxon>Fungi</taxon>
        <taxon>Dikarya</taxon>
        <taxon>Ascomycota</taxon>
        <taxon>Pezizomycotina</taxon>
        <taxon>Dothideomycetes</taxon>
        <taxon>Dothideomycetidae</taxon>
        <taxon>Mycosphaerellales</taxon>
        <taxon>Mycosphaerellaceae</taxon>
        <taxon>Zasmidium</taxon>
    </lineage>
</organism>